<comment type="caution">
    <text evidence="1">The sequence shown here is derived from an EMBL/GenBank/DDBJ whole genome shotgun (WGS) entry which is preliminary data.</text>
</comment>
<dbReference type="RefSeq" id="WP_059397967.1">
    <property type="nucleotide sequence ID" value="NZ_LHOY01000033.1"/>
</dbReference>
<gene>
    <name evidence="1" type="ORF">AEQ48_20470</name>
</gene>
<evidence type="ECO:0008006" key="3">
    <source>
        <dbReference type="Google" id="ProtNLM"/>
    </source>
</evidence>
<keyword evidence="2" id="KW-1185">Reference proteome</keyword>
<protein>
    <recommendedName>
        <fullName evidence="3">DUF2971 domain-containing protein</fullName>
    </recommendedName>
</protein>
<sequence length="215" mass="25216">MRCYHFLNEQYGLEAIKNKRLKVSTFDSVNDPFELFCHSLGNRELRKRMSTFKASASSISGMICFSKSMNSPVQWAHYADRHKGICLGFDIPDVFLEAVKYVSERLDFHLERPWAMDKTDPRVNECFVTKYDHWRYEEEVRLFGELGNPDQENGLYFFPFNKDMRLVEVIVGSSSNITEQKIIESLSSSALKAKVHKVRPAFRRFAMVRHLSLRW</sequence>
<accession>A0ABR5M3T1</accession>
<dbReference type="InterPro" id="IPR021352">
    <property type="entry name" value="DUF2971"/>
</dbReference>
<reference evidence="1 2" key="1">
    <citation type="submission" date="2015-07" db="EMBL/GenBank/DDBJ databases">
        <title>Whole genome sequencing of endophytes isolated from poison ivy (Toxicodendron radicans).</title>
        <authorList>
            <person name="Tran P.N."/>
            <person name="Lee Y.P."/>
            <person name="Gan H.M."/>
            <person name="Savka M.A."/>
        </authorList>
    </citation>
    <scope>NUCLEOTIDE SEQUENCE [LARGE SCALE GENOMIC DNA]</scope>
    <source>
        <strain evidence="1 2">RIT-PI-g</strain>
    </source>
</reference>
<name>A0ABR5M3T1_9PSED</name>
<proteinExistence type="predicted"/>
<evidence type="ECO:0000313" key="2">
    <source>
        <dbReference type="Proteomes" id="UP000037820"/>
    </source>
</evidence>
<dbReference type="Pfam" id="PF11185">
    <property type="entry name" value="DUF2971"/>
    <property type="match status" value="1"/>
</dbReference>
<evidence type="ECO:0000313" key="1">
    <source>
        <dbReference type="EMBL" id="KPG72884.1"/>
    </source>
</evidence>
<organism evidence="1 2">
    <name type="scientific">Pseudomonas libanensis</name>
    <dbReference type="NCBI Taxonomy" id="75588"/>
    <lineage>
        <taxon>Bacteria</taxon>
        <taxon>Pseudomonadati</taxon>
        <taxon>Pseudomonadota</taxon>
        <taxon>Gammaproteobacteria</taxon>
        <taxon>Pseudomonadales</taxon>
        <taxon>Pseudomonadaceae</taxon>
        <taxon>Pseudomonas</taxon>
    </lineage>
</organism>
<dbReference type="EMBL" id="LHOY01000033">
    <property type="protein sequence ID" value="KPG72884.1"/>
    <property type="molecule type" value="Genomic_DNA"/>
</dbReference>
<dbReference type="Proteomes" id="UP000037820">
    <property type="component" value="Unassembled WGS sequence"/>
</dbReference>